<evidence type="ECO:0000256" key="2">
    <source>
        <dbReference type="ARBA" id="ARBA00022694"/>
    </source>
</evidence>
<feature type="binding site" evidence="8">
    <location>
        <position position="57"/>
    </location>
    <ligand>
        <name>Zn(2+)</name>
        <dbReference type="ChEBI" id="CHEBI:29105"/>
    </ligand>
</feature>
<evidence type="ECO:0000256" key="6">
    <source>
        <dbReference type="ARBA" id="ARBA00022801"/>
    </source>
</evidence>
<evidence type="ECO:0000313" key="10">
    <source>
        <dbReference type="Proteomes" id="UP000324020"/>
    </source>
</evidence>
<dbReference type="GO" id="GO:0001682">
    <property type="term" value="P:tRNA 5'-leader removal"/>
    <property type="evidence" value="ECO:0007669"/>
    <property type="project" value="UniProtKB-UniRule"/>
</dbReference>
<comment type="subcellular location">
    <subcellularLocation>
        <location evidence="8">Cytoplasm</location>
    </subcellularLocation>
</comment>
<reference evidence="9 10" key="1">
    <citation type="submission" date="2016-10" db="EMBL/GenBank/DDBJ databases">
        <authorList>
            <person name="Varghese N."/>
            <person name="Submissions S."/>
        </authorList>
    </citation>
    <scope>NUCLEOTIDE SEQUENCE [LARGE SCALE GENOMIC DNA]</scope>
    <source>
        <strain evidence="9 10">CGMCC 1.3527</strain>
    </source>
</reference>
<dbReference type="Proteomes" id="UP000324020">
    <property type="component" value="Unassembled WGS sequence"/>
</dbReference>
<name>A0A1G7MN06_9EURY</name>
<dbReference type="GO" id="GO:0008270">
    <property type="term" value="F:zinc ion binding"/>
    <property type="evidence" value="ECO:0007669"/>
    <property type="project" value="UniProtKB-UniRule"/>
</dbReference>
<comment type="cofactor">
    <cofactor evidence="8">
        <name>Zn(2+)</name>
        <dbReference type="ChEBI" id="CHEBI:29105"/>
    </cofactor>
    <text evidence="8">Binds 1 zinc ion per subunit.</text>
</comment>
<dbReference type="EC" id="3.1.26.5" evidence="8"/>
<comment type="function">
    <text evidence="8">Part of ribonuclease P, a protein complex that generates mature tRNA molecules by cleaving their 5'-ends.</text>
</comment>
<keyword evidence="1 8" id="KW-0963">Cytoplasm</keyword>
<dbReference type="PANTHER" id="PTHR14742:SF0">
    <property type="entry name" value="RIBONUCLEASE P PROTEIN SUBUNIT P21"/>
    <property type="match status" value="1"/>
</dbReference>
<sequence length="94" mass="10830">MGIPAERIERLFALAREAVVDNEYDRAREYVARARRIAERNRCGIPSELSRRACDDCAVYLRPGKTSRVRTRPRRVVVRCRECGATARYPYGGE</sequence>
<keyword evidence="7 8" id="KW-0862">Zinc</keyword>
<protein>
    <recommendedName>
        <fullName evidence="8">Ribonuclease P protein component 4</fullName>
        <shortName evidence="8">RNase P component 4</shortName>
        <ecNumber evidence="8">3.1.26.5</ecNumber>
    </recommendedName>
    <alternativeName>
        <fullName evidence="8">Rpp21</fullName>
    </alternativeName>
</protein>
<evidence type="ECO:0000313" key="9">
    <source>
        <dbReference type="EMBL" id="SDF63044.1"/>
    </source>
</evidence>
<accession>A0A1G7MN06</accession>
<evidence type="ECO:0000256" key="4">
    <source>
        <dbReference type="ARBA" id="ARBA00022723"/>
    </source>
</evidence>
<dbReference type="PIRSF" id="PIRSF004878">
    <property type="entry name" value="RNase_P_4"/>
    <property type="match status" value="1"/>
</dbReference>
<dbReference type="EMBL" id="FNBO01000006">
    <property type="protein sequence ID" value="SDF63044.1"/>
    <property type="molecule type" value="Genomic_DNA"/>
</dbReference>
<keyword evidence="4 8" id="KW-0479">Metal-binding</keyword>
<keyword evidence="5 8" id="KW-0255">Endonuclease</keyword>
<feature type="binding site" evidence="8">
    <location>
        <position position="80"/>
    </location>
    <ligand>
        <name>Zn(2+)</name>
        <dbReference type="ChEBI" id="CHEBI:29105"/>
    </ligand>
</feature>
<keyword evidence="10" id="KW-1185">Reference proteome</keyword>
<gene>
    <name evidence="8" type="primary">rnp4</name>
    <name evidence="9" type="ORF">SAMN04488067_106140</name>
</gene>
<dbReference type="Pfam" id="PF04032">
    <property type="entry name" value="Rpr2"/>
    <property type="match status" value="1"/>
</dbReference>
<comment type="similarity">
    <text evidence="8">Belongs to the eukaryotic/archaeal RNase P protein component 4 family.</text>
</comment>
<dbReference type="Gene3D" id="6.20.50.20">
    <property type="match status" value="1"/>
</dbReference>
<evidence type="ECO:0000256" key="1">
    <source>
        <dbReference type="ARBA" id="ARBA00022490"/>
    </source>
</evidence>
<dbReference type="RefSeq" id="WP_149798692.1">
    <property type="nucleotide sequence ID" value="NZ_FNBO01000006.1"/>
</dbReference>
<evidence type="ECO:0000256" key="3">
    <source>
        <dbReference type="ARBA" id="ARBA00022722"/>
    </source>
</evidence>
<proteinExistence type="inferred from homology"/>
<comment type="catalytic activity">
    <reaction evidence="8">
        <text>Endonucleolytic cleavage of RNA, removing 5'-extranucleotides from tRNA precursor.</text>
        <dbReference type="EC" id="3.1.26.5"/>
    </reaction>
</comment>
<organism evidence="9 10">
    <name type="scientific">Halorubrum xinjiangense</name>
    <dbReference type="NCBI Taxonomy" id="261291"/>
    <lineage>
        <taxon>Archaea</taxon>
        <taxon>Methanobacteriati</taxon>
        <taxon>Methanobacteriota</taxon>
        <taxon>Stenosarchaea group</taxon>
        <taxon>Halobacteria</taxon>
        <taxon>Halobacteriales</taxon>
        <taxon>Haloferacaceae</taxon>
        <taxon>Halorubrum</taxon>
    </lineage>
</organism>
<evidence type="ECO:0000256" key="8">
    <source>
        <dbReference type="HAMAP-Rule" id="MF_00757"/>
    </source>
</evidence>
<dbReference type="GO" id="GO:0004526">
    <property type="term" value="F:ribonuclease P activity"/>
    <property type="evidence" value="ECO:0007669"/>
    <property type="project" value="UniProtKB-UniRule"/>
</dbReference>
<feature type="binding site" evidence="8">
    <location>
        <position position="54"/>
    </location>
    <ligand>
        <name>Zn(2+)</name>
        <dbReference type="ChEBI" id="CHEBI:29105"/>
    </ligand>
</feature>
<keyword evidence="3 8" id="KW-0540">Nuclease</keyword>
<evidence type="ECO:0000256" key="7">
    <source>
        <dbReference type="ARBA" id="ARBA00022833"/>
    </source>
</evidence>
<dbReference type="GO" id="GO:0030677">
    <property type="term" value="C:ribonuclease P complex"/>
    <property type="evidence" value="ECO:0007669"/>
    <property type="project" value="UniProtKB-UniRule"/>
</dbReference>
<feature type="binding site" evidence="8">
    <location>
        <position position="83"/>
    </location>
    <ligand>
        <name>Zn(2+)</name>
        <dbReference type="ChEBI" id="CHEBI:29105"/>
    </ligand>
</feature>
<dbReference type="InterPro" id="IPR007175">
    <property type="entry name" value="Rpr2/Snm1/Rpp21"/>
</dbReference>
<evidence type="ECO:0000256" key="5">
    <source>
        <dbReference type="ARBA" id="ARBA00022759"/>
    </source>
</evidence>
<dbReference type="AlphaFoldDB" id="A0A1G7MN06"/>
<keyword evidence="6 8" id="KW-0378">Hydrolase</keyword>
<comment type="subunit">
    <text evidence="8">Consists of a catalytic RNA component and at least 4-5 protein subunits.</text>
</comment>
<dbReference type="HAMAP" id="MF_00757">
    <property type="entry name" value="RNase_P_4"/>
    <property type="match status" value="1"/>
</dbReference>
<dbReference type="InterPro" id="IPR016432">
    <property type="entry name" value="RNP4"/>
</dbReference>
<dbReference type="Gene3D" id="1.20.5.420">
    <property type="entry name" value="Immunoglobulin FC, subunit C"/>
    <property type="match status" value="1"/>
</dbReference>
<dbReference type="GO" id="GO:0005737">
    <property type="term" value="C:cytoplasm"/>
    <property type="evidence" value="ECO:0007669"/>
    <property type="project" value="UniProtKB-SubCell"/>
</dbReference>
<keyword evidence="2 8" id="KW-0819">tRNA processing</keyword>
<dbReference type="OrthoDB" id="10058at2157"/>
<dbReference type="PANTHER" id="PTHR14742">
    <property type="entry name" value="RIBONUCLEASE P SUBUNIT P21"/>
    <property type="match status" value="1"/>
</dbReference>